<dbReference type="SMART" id="SM00336">
    <property type="entry name" value="BBOX"/>
    <property type="match status" value="2"/>
</dbReference>
<dbReference type="GO" id="GO:0008270">
    <property type="term" value="F:zinc ion binding"/>
    <property type="evidence" value="ECO:0007669"/>
    <property type="project" value="UniProtKB-KW"/>
</dbReference>
<dbReference type="InterPro" id="IPR047153">
    <property type="entry name" value="TRIM45/56/19-like"/>
</dbReference>
<dbReference type="Gene3D" id="2.60.40.10">
    <property type="entry name" value="Immunoglobulins"/>
    <property type="match status" value="1"/>
</dbReference>
<dbReference type="InterPro" id="IPR013083">
    <property type="entry name" value="Znf_RING/FYVE/PHD"/>
</dbReference>
<dbReference type="InterPro" id="IPR001841">
    <property type="entry name" value="Znf_RING"/>
</dbReference>
<dbReference type="InterPro" id="IPR001298">
    <property type="entry name" value="Filamin/ABP280_rpt"/>
</dbReference>
<keyword evidence="5" id="KW-0862">Zinc</keyword>
<comment type="caution">
    <text evidence="10">The sequence shown here is derived from an EMBL/GenBank/DDBJ whole genome shotgun (WGS) entry which is preliminary data.</text>
</comment>
<dbReference type="GO" id="GO:0061630">
    <property type="term" value="F:ubiquitin protein ligase activity"/>
    <property type="evidence" value="ECO:0007669"/>
    <property type="project" value="TreeGrafter"/>
</dbReference>
<evidence type="ECO:0000256" key="3">
    <source>
        <dbReference type="ARBA" id="ARBA00022737"/>
    </source>
</evidence>
<dbReference type="PANTHER" id="PTHR25462">
    <property type="entry name" value="BONUS, ISOFORM C-RELATED"/>
    <property type="match status" value="1"/>
</dbReference>
<dbReference type="InterPro" id="IPR017868">
    <property type="entry name" value="Filamin/ABP280_repeat-like"/>
</dbReference>
<dbReference type="SUPFAM" id="SSF81296">
    <property type="entry name" value="E set domains"/>
    <property type="match status" value="1"/>
</dbReference>
<dbReference type="PROSITE" id="PS00518">
    <property type="entry name" value="ZF_RING_1"/>
    <property type="match status" value="1"/>
</dbReference>
<evidence type="ECO:0000256" key="2">
    <source>
        <dbReference type="ARBA" id="ARBA00022723"/>
    </source>
</evidence>
<proteinExistence type="inferred from homology"/>
<dbReference type="InterPro" id="IPR013783">
    <property type="entry name" value="Ig-like_fold"/>
</dbReference>
<reference evidence="10" key="2">
    <citation type="journal article" date="2023" name="Science">
        <title>Genomic signatures of disease resistance in endangered staghorn corals.</title>
        <authorList>
            <person name="Vollmer S.V."/>
            <person name="Selwyn J.D."/>
            <person name="Despard B.A."/>
            <person name="Roesel C.L."/>
        </authorList>
    </citation>
    <scope>NUCLEOTIDE SEQUENCE</scope>
    <source>
        <strain evidence="10">K2</strain>
    </source>
</reference>
<dbReference type="InterPro" id="IPR017907">
    <property type="entry name" value="Znf_RING_CS"/>
</dbReference>
<gene>
    <name evidence="10" type="ORF">P5673_021011</name>
</gene>
<keyword evidence="11" id="KW-1185">Reference proteome</keyword>
<protein>
    <submittedName>
        <fullName evidence="10">Tripartite motif-containing protein 45</fullName>
    </submittedName>
</protein>
<evidence type="ECO:0000313" key="10">
    <source>
        <dbReference type="EMBL" id="KAK2556804.1"/>
    </source>
</evidence>
<dbReference type="SMART" id="SM00557">
    <property type="entry name" value="IG_FLMN"/>
    <property type="match status" value="1"/>
</dbReference>
<dbReference type="Pfam" id="PF00643">
    <property type="entry name" value="zf-B_box"/>
    <property type="match status" value="2"/>
</dbReference>
<evidence type="ECO:0000256" key="6">
    <source>
        <dbReference type="PROSITE-ProRule" id="PRU00024"/>
    </source>
</evidence>
<evidence type="ECO:0000256" key="7">
    <source>
        <dbReference type="PROSITE-ProRule" id="PRU00087"/>
    </source>
</evidence>
<dbReference type="Gene3D" id="3.30.160.60">
    <property type="entry name" value="Classic Zinc Finger"/>
    <property type="match status" value="1"/>
</dbReference>
<dbReference type="InterPro" id="IPR000315">
    <property type="entry name" value="Znf_B-box"/>
</dbReference>
<dbReference type="PROSITE" id="PS50089">
    <property type="entry name" value="ZF_RING_2"/>
    <property type="match status" value="1"/>
</dbReference>
<name>A0AAD9V0I0_ACRCE</name>
<dbReference type="PANTHER" id="PTHR25462:SF291">
    <property type="entry name" value="E3 UBIQUITIN-PROTEIN LIGASE TRIM45"/>
    <property type="match status" value="1"/>
</dbReference>
<dbReference type="SUPFAM" id="SSF57845">
    <property type="entry name" value="B-box zinc-binding domain"/>
    <property type="match status" value="1"/>
</dbReference>
<dbReference type="PROSITE" id="PS50119">
    <property type="entry name" value="ZF_BBOX"/>
    <property type="match status" value="2"/>
</dbReference>
<comment type="similarity">
    <text evidence="1">Belongs to the TRIM/RBCC family.</text>
</comment>
<evidence type="ECO:0000313" key="11">
    <source>
        <dbReference type="Proteomes" id="UP001249851"/>
    </source>
</evidence>
<feature type="domain" description="B box-type" evidence="9">
    <location>
        <begin position="151"/>
        <end position="192"/>
    </location>
</feature>
<keyword evidence="4 6" id="KW-0863">Zinc-finger</keyword>
<dbReference type="Proteomes" id="UP001249851">
    <property type="component" value="Unassembled WGS sequence"/>
</dbReference>
<dbReference type="Pfam" id="PF00097">
    <property type="entry name" value="zf-C3HC4"/>
    <property type="match status" value="1"/>
</dbReference>
<keyword evidence="2" id="KW-0479">Metal-binding</keyword>
<accession>A0AAD9V0I0</accession>
<dbReference type="SUPFAM" id="SSF57850">
    <property type="entry name" value="RING/U-box"/>
    <property type="match status" value="1"/>
</dbReference>
<dbReference type="InterPro" id="IPR014756">
    <property type="entry name" value="Ig_E-set"/>
</dbReference>
<organism evidence="10 11">
    <name type="scientific">Acropora cervicornis</name>
    <name type="common">Staghorn coral</name>
    <dbReference type="NCBI Taxonomy" id="6130"/>
    <lineage>
        <taxon>Eukaryota</taxon>
        <taxon>Metazoa</taxon>
        <taxon>Cnidaria</taxon>
        <taxon>Anthozoa</taxon>
        <taxon>Hexacorallia</taxon>
        <taxon>Scleractinia</taxon>
        <taxon>Astrocoeniina</taxon>
        <taxon>Acroporidae</taxon>
        <taxon>Acropora</taxon>
    </lineage>
</organism>
<dbReference type="Pfam" id="PF00630">
    <property type="entry name" value="Filamin"/>
    <property type="match status" value="1"/>
</dbReference>
<feature type="repeat" description="Filamin" evidence="7">
    <location>
        <begin position="356"/>
        <end position="458"/>
    </location>
</feature>
<dbReference type="SMART" id="SM00184">
    <property type="entry name" value="RING"/>
    <property type="match status" value="1"/>
</dbReference>
<feature type="domain" description="B box-type" evidence="9">
    <location>
        <begin position="92"/>
        <end position="139"/>
    </location>
</feature>
<feature type="domain" description="RING-type" evidence="8">
    <location>
        <begin position="15"/>
        <end position="58"/>
    </location>
</feature>
<dbReference type="AlphaFoldDB" id="A0AAD9V0I0"/>
<dbReference type="EMBL" id="JARQWQ010000053">
    <property type="protein sequence ID" value="KAK2556804.1"/>
    <property type="molecule type" value="Genomic_DNA"/>
</dbReference>
<evidence type="ECO:0000256" key="4">
    <source>
        <dbReference type="ARBA" id="ARBA00022771"/>
    </source>
</evidence>
<evidence type="ECO:0000259" key="8">
    <source>
        <dbReference type="PROSITE" id="PS50089"/>
    </source>
</evidence>
<evidence type="ECO:0000256" key="5">
    <source>
        <dbReference type="ARBA" id="ARBA00022833"/>
    </source>
</evidence>
<dbReference type="PROSITE" id="PS50194">
    <property type="entry name" value="FILAMIN_REPEAT"/>
    <property type="match status" value="1"/>
</dbReference>
<evidence type="ECO:0000256" key="1">
    <source>
        <dbReference type="ARBA" id="ARBA00008518"/>
    </source>
</evidence>
<dbReference type="Gene3D" id="4.10.830.40">
    <property type="match status" value="1"/>
</dbReference>
<evidence type="ECO:0000259" key="9">
    <source>
        <dbReference type="PROSITE" id="PS50119"/>
    </source>
</evidence>
<keyword evidence="3" id="KW-0677">Repeat</keyword>
<reference evidence="10" key="1">
    <citation type="journal article" date="2023" name="G3 (Bethesda)">
        <title>Whole genome assembly and annotation of the endangered Caribbean coral Acropora cervicornis.</title>
        <authorList>
            <person name="Selwyn J.D."/>
            <person name="Vollmer S.V."/>
        </authorList>
    </citation>
    <scope>NUCLEOTIDE SEQUENCE</scope>
    <source>
        <strain evidence="10">K2</strain>
    </source>
</reference>
<dbReference type="Gene3D" id="3.30.40.10">
    <property type="entry name" value="Zinc/RING finger domain, C3HC4 (zinc finger)"/>
    <property type="match status" value="1"/>
</dbReference>
<dbReference type="InterPro" id="IPR018957">
    <property type="entry name" value="Znf_C3HC4_RING-type"/>
</dbReference>
<sequence>MASAVSEKLADYFECAVCMEQFKEPKVLPCLHTYCKMCLQELLKEQGSDYVINCPECRQEAKIAHGDVAKLQPNFWVNNFMTLLRMQDKDTTKPFPCENCDSEDEAVSRCNDCRVFMCDFCVTAHKRFRATRGHQMLSIAEVQKLGSKALSKPSFCVKHTGETLKLFCETCEETICRDCTIVDHREHKYNFVADVAEREREVLHILLNKAKGKEVVVANGLETVYAMKELVQSRVSEVNNEVDEFFDEQVKALEYQRANLKREVMTEGKVRVDQLEKQSRVLSSFLAQLKSGVEFTSQALDDGDNVQLLTMKNQLSQRLTQLSSTKIDCKPCQNEYFKLCVRQTIWRNMKDLATVFFIINPQMFSVSIVGGEEGVMYRTLVGQTVSLVVTNKDREERGEYHVAASVAMTGEDEESLPTFGNNNGSHSFYFCPTSKGTVTLSVTVDGQPVGGSPFQWEVYPVLPICDEPKPKQVLPGGFQAMYGSRPYERGTTHGNCFKDGRYCWTLRVGDFASYHRRFEIGVTTGIKCKGGIQTWSLSVNGDRFQRVIRSDRVLSKGMSIEHDDVFTVFLNLETETLSIYHDRSQTTEVFKGVKGPLRAITTGVDIF</sequence>